<evidence type="ECO:0000256" key="9">
    <source>
        <dbReference type="ARBA" id="ARBA00022842"/>
    </source>
</evidence>
<dbReference type="NCBIfam" id="TIGR01735">
    <property type="entry name" value="FGAM_synt"/>
    <property type="match status" value="1"/>
</dbReference>
<feature type="region of interest" description="Disordered" evidence="13">
    <location>
        <begin position="498"/>
        <end position="519"/>
    </location>
</feature>
<dbReference type="SMART" id="SM01211">
    <property type="entry name" value="GATase_5"/>
    <property type="match status" value="1"/>
</dbReference>
<dbReference type="EMBL" id="JBBXMP010000052">
    <property type="protein sequence ID" value="KAL0065084.1"/>
    <property type="molecule type" value="Genomic_DNA"/>
</dbReference>
<evidence type="ECO:0000256" key="12">
    <source>
        <dbReference type="ARBA" id="ARBA00032632"/>
    </source>
</evidence>
<evidence type="ECO:0000259" key="14">
    <source>
        <dbReference type="Pfam" id="PF02769"/>
    </source>
</evidence>
<dbReference type="Gene3D" id="1.10.8.750">
    <property type="entry name" value="Phosphoribosylformylglycinamidine synthase, linker domain"/>
    <property type="match status" value="1"/>
</dbReference>
<feature type="compositionally biased region" description="Basic and acidic residues" evidence="13">
    <location>
        <begin position="549"/>
        <end position="560"/>
    </location>
</feature>
<name>A0ABR2ZVI1_9AGAR</name>
<feature type="domain" description="Phosphoribosylformylglycinamidine synthase N-terminal" evidence="16">
    <location>
        <begin position="36"/>
        <end position="154"/>
    </location>
</feature>
<keyword evidence="5" id="KW-0479">Metal-binding</keyword>
<comment type="caution">
    <text evidence="18">The sequence shown here is derived from an EMBL/GenBank/DDBJ whole genome shotgun (WGS) entry which is preliminary data.</text>
</comment>
<dbReference type="SUPFAM" id="SSF56042">
    <property type="entry name" value="PurM C-terminal domain-like"/>
    <property type="match status" value="2"/>
</dbReference>
<keyword evidence="10" id="KW-0315">Glutamine amidotransferase</keyword>
<dbReference type="Pfam" id="PF18076">
    <property type="entry name" value="FGAR-AT_N"/>
    <property type="match status" value="1"/>
</dbReference>
<evidence type="ECO:0000256" key="7">
    <source>
        <dbReference type="ARBA" id="ARBA00022755"/>
    </source>
</evidence>
<evidence type="ECO:0000256" key="6">
    <source>
        <dbReference type="ARBA" id="ARBA00022741"/>
    </source>
</evidence>
<dbReference type="SUPFAM" id="SSF52317">
    <property type="entry name" value="Class I glutamine amidotransferase-like"/>
    <property type="match status" value="1"/>
</dbReference>
<feature type="domain" description="FGAR-AT PurM N-terminal-like" evidence="17">
    <location>
        <begin position="752"/>
        <end position="935"/>
    </location>
</feature>
<dbReference type="SUPFAM" id="SSF82697">
    <property type="entry name" value="PurS-like"/>
    <property type="match status" value="1"/>
</dbReference>
<keyword evidence="19" id="KW-1185">Reference proteome</keyword>
<dbReference type="InterPro" id="IPR029062">
    <property type="entry name" value="Class_I_gatase-like"/>
</dbReference>
<feature type="region of interest" description="Disordered" evidence="13">
    <location>
        <begin position="1179"/>
        <end position="1198"/>
    </location>
</feature>
<dbReference type="PANTHER" id="PTHR10099">
    <property type="entry name" value="PHOSPHORIBOSYLFORMYLGLYCINAMIDINE SYNTHASE"/>
    <property type="match status" value="1"/>
</dbReference>
<dbReference type="NCBIfam" id="NF003672">
    <property type="entry name" value="PRK05297.1"/>
    <property type="match status" value="1"/>
</dbReference>
<feature type="domain" description="PurM-like C-terminal" evidence="14">
    <location>
        <begin position="518"/>
        <end position="687"/>
    </location>
</feature>
<dbReference type="Proteomes" id="UP001437256">
    <property type="component" value="Unassembled WGS sequence"/>
</dbReference>
<dbReference type="EC" id="6.3.5.3" evidence="3"/>
<evidence type="ECO:0000256" key="8">
    <source>
        <dbReference type="ARBA" id="ARBA00022840"/>
    </source>
</evidence>
<keyword evidence="7" id="KW-0658">Purine biosynthesis</keyword>
<dbReference type="InterPro" id="IPR041609">
    <property type="entry name" value="PurL_linker"/>
</dbReference>
<dbReference type="Pfam" id="PF22689">
    <property type="entry name" value="FGAR-AT_PurM_N-like"/>
    <property type="match status" value="1"/>
</dbReference>
<dbReference type="InterPro" id="IPR040707">
    <property type="entry name" value="FGAR-AT_N"/>
</dbReference>
<evidence type="ECO:0000256" key="10">
    <source>
        <dbReference type="ARBA" id="ARBA00022962"/>
    </source>
</evidence>
<dbReference type="PANTHER" id="PTHR10099:SF1">
    <property type="entry name" value="PHOSPHORIBOSYLFORMYLGLYCINAMIDINE SYNTHASE"/>
    <property type="match status" value="1"/>
</dbReference>
<dbReference type="InterPro" id="IPR036921">
    <property type="entry name" value="PurM-like_N_sf"/>
</dbReference>
<accession>A0ABR2ZVI1</accession>
<dbReference type="SUPFAM" id="SSF109736">
    <property type="entry name" value="FGAM synthase PurL, linker domain"/>
    <property type="match status" value="1"/>
</dbReference>
<dbReference type="Gene3D" id="3.90.650.10">
    <property type="entry name" value="PurM-like C-terminal domain"/>
    <property type="match status" value="2"/>
</dbReference>
<dbReference type="Pfam" id="PF18072">
    <property type="entry name" value="FGAR-AT_linker"/>
    <property type="match status" value="1"/>
</dbReference>
<feature type="region of interest" description="Disordered" evidence="13">
    <location>
        <begin position="535"/>
        <end position="562"/>
    </location>
</feature>
<dbReference type="Pfam" id="PF02769">
    <property type="entry name" value="AIRS_C"/>
    <property type="match status" value="2"/>
</dbReference>
<feature type="region of interest" description="Disordered" evidence="13">
    <location>
        <begin position="360"/>
        <end position="391"/>
    </location>
</feature>
<dbReference type="Gene3D" id="3.40.50.880">
    <property type="match status" value="1"/>
</dbReference>
<evidence type="ECO:0000259" key="17">
    <source>
        <dbReference type="Pfam" id="PF22689"/>
    </source>
</evidence>
<feature type="compositionally biased region" description="Low complexity" evidence="13">
    <location>
        <begin position="1179"/>
        <end position="1189"/>
    </location>
</feature>
<evidence type="ECO:0000256" key="1">
    <source>
        <dbReference type="ARBA" id="ARBA00004920"/>
    </source>
</evidence>
<comment type="similarity">
    <text evidence="2">In the N-terminal section; belongs to the FGAMS family.</text>
</comment>
<reference evidence="18 19" key="1">
    <citation type="submission" date="2024-05" db="EMBL/GenBank/DDBJ databases">
        <title>A draft genome resource for the thread blight pathogen Marasmius tenuissimus strain MS-2.</title>
        <authorList>
            <person name="Yulfo-Soto G.E."/>
            <person name="Baruah I.K."/>
            <person name="Amoako-Attah I."/>
            <person name="Bukari Y."/>
            <person name="Meinhardt L.W."/>
            <person name="Bailey B.A."/>
            <person name="Cohen S.P."/>
        </authorList>
    </citation>
    <scope>NUCLEOTIDE SEQUENCE [LARGE SCALE GENOMIC DNA]</scope>
    <source>
        <strain evidence="18 19">MS-2</strain>
    </source>
</reference>
<evidence type="ECO:0000313" key="19">
    <source>
        <dbReference type="Proteomes" id="UP001437256"/>
    </source>
</evidence>
<dbReference type="Gene3D" id="3.30.1330.10">
    <property type="entry name" value="PurM-like, N-terminal domain"/>
    <property type="match status" value="2"/>
</dbReference>
<organism evidence="18 19">
    <name type="scientific">Marasmius tenuissimus</name>
    <dbReference type="NCBI Taxonomy" id="585030"/>
    <lineage>
        <taxon>Eukaryota</taxon>
        <taxon>Fungi</taxon>
        <taxon>Dikarya</taxon>
        <taxon>Basidiomycota</taxon>
        <taxon>Agaricomycotina</taxon>
        <taxon>Agaricomycetes</taxon>
        <taxon>Agaricomycetidae</taxon>
        <taxon>Agaricales</taxon>
        <taxon>Marasmiineae</taxon>
        <taxon>Marasmiaceae</taxon>
        <taxon>Marasmius</taxon>
    </lineage>
</organism>
<keyword evidence="8" id="KW-0067">ATP-binding</keyword>
<keyword evidence="4 18" id="KW-0436">Ligase</keyword>
<dbReference type="InterPro" id="IPR010073">
    <property type="entry name" value="PurL_large"/>
</dbReference>
<evidence type="ECO:0000256" key="3">
    <source>
        <dbReference type="ARBA" id="ARBA00012747"/>
    </source>
</evidence>
<protein>
    <recommendedName>
        <fullName evidence="3">phosphoribosylformylglycinamidine synthase</fullName>
        <ecNumber evidence="3">6.3.5.3</ecNumber>
    </recommendedName>
    <alternativeName>
        <fullName evidence="12">Formylglycinamide ribonucleotide amidotransferase</fullName>
    </alternativeName>
    <alternativeName>
        <fullName evidence="11">Formylglycinamide ribotide amidotransferase</fullName>
    </alternativeName>
</protein>
<feature type="domain" description="Phosphoribosylformylglycinamidine synthase linker" evidence="15">
    <location>
        <begin position="193"/>
        <end position="243"/>
    </location>
</feature>
<keyword evidence="9" id="KW-0460">Magnesium</keyword>
<evidence type="ECO:0000256" key="11">
    <source>
        <dbReference type="ARBA" id="ARBA00029823"/>
    </source>
</evidence>
<feature type="domain" description="PurM-like C-terminal" evidence="14">
    <location>
        <begin position="1008"/>
        <end position="1097"/>
    </location>
</feature>
<dbReference type="InterPro" id="IPR010918">
    <property type="entry name" value="PurM-like_C_dom"/>
</dbReference>
<proteinExistence type="inferred from homology"/>
<evidence type="ECO:0000259" key="16">
    <source>
        <dbReference type="Pfam" id="PF18076"/>
    </source>
</evidence>
<evidence type="ECO:0000256" key="2">
    <source>
        <dbReference type="ARBA" id="ARBA00008608"/>
    </source>
</evidence>
<keyword evidence="6" id="KW-0547">Nucleotide-binding</keyword>
<comment type="pathway">
    <text evidence="1">Purine metabolism; IMP biosynthesis via de novo pathway; 5-amino-1-(5-phospho-D-ribosyl)imidazole from N(2)-formyl-N(1)-(5-phospho-D-ribosyl)glycinamide: step 1/2.</text>
</comment>
<dbReference type="InterPro" id="IPR036604">
    <property type="entry name" value="PurS-like_sf"/>
</dbReference>
<evidence type="ECO:0000313" key="18">
    <source>
        <dbReference type="EMBL" id="KAL0065084.1"/>
    </source>
</evidence>
<dbReference type="Pfam" id="PF13507">
    <property type="entry name" value="GATase_5"/>
    <property type="match status" value="1"/>
</dbReference>
<evidence type="ECO:0000256" key="13">
    <source>
        <dbReference type="SAM" id="MobiDB-lite"/>
    </source>
</evidence>
<evidence type="ECO:0000256" key="5">
    <source>
        <dbReference type="ARBA" id="ARBA00022723"/>
    </source>
</evidence>
<evidence type="ECO:0000259" key="15">
    <source>
        <dbReference type="Pfam" id="PF18072"/>
    </source>
</evidence>
<gene>
    <name evidence="18" type="primary">ADE6</name>
    <name evidence="18" type="ORF">AAF712_007920</name>
</gene>
<dbReference type="GO" id="GO:0004642">
    <property type="term" value="F:phosphoribosylformylglycinamidine synthase activity"/>
    <property type="evidence" value="ECO:0007669"/>
    <property type="project" value="UniProtKB-EC"/>
</dbReference>
<dbReference type="CDD" id="cd02204">
    <property type="entry name" value="PurL_repeat2"/>
    <property type="match status" value="1"/>
</dbReference>
<dbReference type="SUPFAM" id="SSF55326">
    <property type="entry name" value="PurM N-terminal domain-like"/>
    <property type="match status" value="2"/>
</dbReference>
<evidence type="ECO:0000256" key="4">
    <source>
        <dbReference type="ARBA" id="ARBA00022598"/>
    </source>
</evidence>
<dbReference type="InterPro" id="IPR036676">
    <property type="entry name" value="PurM-like_C_sf"/>
</dbReference>
<dbReference type="InterPro" id="IPR055181">
    <property type="entry name" value="FGAR-AT_PurM_N-like"/>
</dbReference>
<sequence>MLTLAGPSYLSSTKRQALLSQLQAVNQSITNVNAIYVHLVKLNGSVGLDDSQRDTLDKLLSYGEKDESGLATKLDSSKNAPGGSEQTLFVLPRAGSISPWSSKATDISRICNLSQVVERIERGILFVLTLGTPGSDISSFVHLLHDRMTQSVHINALPPAEDIFHTSSTTKRKPLTTIDLLSHSSHEERVSVLQKANLDLGLALSGSDIEYLVKGYAETLNRNPTDAELFMFAQVNSEHCRHKIFNSEWTIDGDVMLGEGVSASFFRIHLRLIENVQRRQDGSGGSLFGMIRNTEKALISRGNNNTISAYSDNAAVFEGHKAHRFNPSPSSNSTVGPSIYTPSEDLASTPVLIKVETHNHPTAVSPYPGAATGAGGEIRDESATGRGSRTKAGLVGFTTSPLCIPGYTHAWEKEGEKSGVGKPSHIASALDIMIEGPLGAADFSNEFGRPGLGGFWRTFLQREDATNEKITYRGYHKPVMLAGGMGTVRPELAVKPPPFSREEVKEEPAAGASKPVSPGTHLVVLGGPGMLIGLGGGAASSQQGTHKSSGKEDSKKREDLDFGSVQRGNAEMERRAQGVIEGCIALGSAKNPVLSIHDVGAGGLSNALPELVHDSGLGAYIDLNRIAVADSSMSPMEIWCNESQERYVLAVDANNDNALRIFEEICRRERCPYSVVGHATLEETLVVRDEERKEDVVRVDMSVLFGGVERMRRNDKHVSPAGALTTSPSSTTPQIDISEAASRLLQFPAIASKSFLITIGDRTITGLVTRDQMVGPWQVPIADVAVVRAGYSSPLNTTGSVRCFAGEAFSSGERPPLALLNPAASARIALAESLTNLAAAYVGYGAGDSKTDNPLTKVKLSCNWMAAASKPGEGAALYDAVQAVGTDLAVKLGVGVPVGKDSMSMRMAWRENIGGKDIEKEVSAPVTLVVTAFAAVEDVRETWTPQIQPSAPEEETILVFVDLALGKQRMGGSSFAQVFYPQIPLAFRNGESTPDLTGVDVESFLAFFKATQAIRVKYPELVLAYHDRSDGGLFAAIVEMAFAGRCGVEISLDSVVRNGDHGDEAARALFNEELGAVFQVRKNDLTKFTEVFSETGFPVDTSVHILGSPVPSDKAQIIFKLNGATLFASSREALQQSWSETSCRMQSIRDDAECAQEEFALIKDEPGYRGIYYEPSFSPSTPVTSRPTPEESPVPIPTPEKLLVHRPKVAILREQGVNGHVEMAWAFHAAGFEAIDVHMSDLLGYSTPSFSTPSDQALSLVSSSSHKHLSLSDFVGLAACGGFSYGDVLGAGKGWANSVLMNPRARGEFEAFFRRKDTFTLGVCNGCQFLSALVRGGVDLGDRDSDSAKDASSEDWPEFKANRSGRFEGRVSMVEVVENPVTRQSVFLRDMIGSKLPVAVAHGEGRASFLPSSASNAVAVRYVNSKGLPTTHYPLNPNGSPGGVTGIQSRDGRVLAMMPHPERVTTLESASWYPRKLRGEWDDMGPWFRMFMSARGWCG</sequence>